<dbReference type="SUPFAM" id="SSF58104">
    <property type="entry name" value="Methyl-accepting chemotaxis protein (MCP) signaling domain"/>
    <property type="match status" value="1"/>
</dbReference>
<dbReference type="KEGG" id="uth:DKZ56_12865"/>
<feature type="transmembrane region" description="Helical" evidence="3">
    <location>
        <begin position="140"/>
        <end position="157"/>
    </location>
</feature>
<protein>
    <submittedName>
        <fullName evidence="5">Chemotaxis protein</fullName>
    </submittedName>
</protein>
<keyword evidence="3" id="KW-1133">Transmembrane helix</keyword>
<accession>A0A4P6UWF5</accession>
<dbReference type="Pfam" id="PF00015">
    <property type="entry name" value="MCPsignal"/>
    <property type="match status" value="1"/>
</dbReference>
<dbReference type="RefSeq" id="WP_208650348.1">
    <property type="nucleotide sequence ID" value="NZ_CP036528.1"/>
</dbReference>
<dbReference type="InterPro" id="IPR004089">
    <property type="entry name" value="MCPsignal_dom"/>
</dbReference>
<evidence type="ECO:0000313" key="5">
    <source>
        <dbReference type="EMBL" id="QBK26661.1"/>
    </source>
</evidence>
<evidence type="ECO:0000256" key="2">
    <source>
        <dbReference type="PROSITE-ProRule" id="PRU00284"/>
    </source>
</evidence>
<keyword evidence="3" id="KW-0812">Transmembrane</keyword>
<feature type="transmembrane region" description="Helical" evidence="3">
    <location>
        <begin position="110"/>
        <end position="128"/>
    </location>
</feature>
<evidence type="ECO:0000256" key="1">
    <source>
        <dbReference type="ARBA" id="ARBA00023224"/>
    </source>
</evidence>
<feature type="transmembrane region" description="Helical" evidence="3">
    <location>
        <begin position="41"/>
        <end position="61"/>
    </location>
</feature>
<dbReference type="GO" id="GO:0007165">
    <property type="term" value="P:signal transduction"/>
    <property type="evidence" value="ECO:0007669"/>
    <property type="project" value="UniProtKB-KW"/>
</dbReference>
<dbReference type="EMBL" id="CP036528">
    <property type="protein sequence ID" value="QBK26661.1"/>
    <property type="molecule type" value="Genomic_DNA"/>
</dbReference>
<evidence type="ECO:0000256" key="3">
    <source>
        <dbReference type="SAM" id="Phobius"/>
    </source>
</evidence>
<dbReference type="SMART" id="SM00283">
    <property type="entry name" value="MA"/>
    <property type="match status" value="1"/>
</dbReference>
<feature type="transmembrane region" description="Helical" evidence="3">
    <location>
        <begin position="67"/>
        <end position="89"/>
    </location>
</feature>
<feature type="transmembrane region" description="Helical" evidence="3">
    <location>
        <begin position="14"/>
        <end position="32"/>
    </location>
</feature>
<dbReference type="GO" id="GO:0016020">
    <property type="term" value="C:membrane"/>
    <property type="evidence" value="ECO:0007669"/>
    <property type="project" value="InterPro"/>
</dbReference>
<sequence>MIQVNYDTHRVHKINIVLTMILVFLICGPHVIEKGFQGSKLYVYAGVVIFLVSILMYFLPINKYVKGLLISLIPSIIIITLFLMDGFTLGKHYIIILSIAMVTLYFKKELILALGAFLDIAYLGIYFFYPEKLIGTNNNFVVIFFVMNAMVILLYLLTRWGRQLLEDAYQKEFEANELVKKLKETFSSVESATDLLDEHLTKFRGEIDSIYKSSKDIVQSAEQMGSGIQGEANSVMIINDSMTQSVERMDEIVSVSEEIMKKSENMNQKVQEGWNKINQVTDYMDSVGTTISNTKITVSDLQESLEQVNALLVSIRDIADQTNLLALNAAIESARAGEHGKGFAIVAEEVRKLAEQSAQITKNIQIVTKELFNKSKEAQEKSTQGETAITEGRRLLNDIAIFFDEIKNTYSEIYEALIMEKSEIERAKDNFFVIQNQIENVSAISQENAAVTEEIISTLENEHELIASINQSIIEINELSKKLREMTKS</sequence>
<gene>
    <name evidence="5" type="ORF">DKZ56_12865</name>
</gene>
<keyword evidence="1 2" id="KW-0807">Transducer</keyword>
<proteinExistence type="predicted"/>
<keyword evidence="6" id="KW-1185">Reference proteome</keyword>
<name>A0A4P6UWF5_9BACL</name>
<evidence type="ECO:0000259" key="4">
    <source>
        <dbReference type="PROSITE" id="PS50111"/>
    </source>
</evidence>
<dbReference type="AlphaFoldDB" id="A0A4P6UWF5"/>
<dbReference type="Gene3D" id="1.10.287.950">
    <property type="entry name" value="Methyl-accepting chemotaxis protein"/>
    <property type="match status" value="1"/>
</dbReference>
<feature type="domain" description="Methyl-accepting transducer" evidence="4">
    <location>
        <begin position="206"/>
        <end position="463"/>
    </location>
</feature>
<keyword evidence="3" id="KW-0472">Membrane</keyword>
<dbReference type="PROSITE" id="PS50111">
    <property type="entry name" value="CHEMOTAXIS_TRANSDUC_2"/>
    <property type="match status" value="1"/>
</dbReference>
<dbReference type="Proteomes" id="UP000291151">
    <property type="component" value="Chromosome"/>
</dbReference>
<reference evidence="5 6" key="1">
    <citation type="submission" date="2019-02" db="EMBL/GenBank/DDBJ databases">
        <title>Ureibacillus thermophilus.</title>
        <authorList>
            <person name="Sunny J.S."/>
            <person name="Natarajan A."/>
            <person name="Saleena L.M."/>
        </authorList>
    </citation>
    <scope>NUCLEOTIDE SEQUENCE [LARGE SCALE GENOMIC DNA]</scope>
    <source>
        <strain evidence="5 6">LM102</strain>
    </source>
</reference>
<organism evidence="5 6">
    <name type="scientific">Ureibacillus thermophilus</name>
    <dbReference type="NCBI Taxonomy" id="367743"/>
    <lineage>
        <taxon>Bacteria</taxon>
        <taxon>Bacillati</taxon>
        <taxon>Bacillota</taxon>
        <taxon>Bacilli</taxon>
        <taxon>Bacillales</taxon>
        <taxon>Caryophanaceae</taxon>
        <taxon>Ureibacillus</taxon>
    </lineage>
</organism>
<dbReference type="PANTHER" id="PTHR32089">
    <property type="entry name" value="METHYL-ACCEPTING CHEMOTAXIS PROTEIN MCPB"/>
    <property type="match status" value="1"/>
</dbReference>
<evidence type="ECO:0000313" key="6">
    <source>
        <dbReference type="Proteomes" id="UP000291151"/>
    </source>
</evidence>
<dbReference type="PANTHER" id="PTHR32089:SF112">
    <property type="entry name" value="LYSOZYME-LIKE PROTEIN-RELATED"/>
    <property type="match status" value="1"/>
</dbReference>